<accession>A0A5B9QFN6</accession>
<dbReference type="InterPro" id="IPR012373">
    <property type="entry name" value="Ferrdict_sens_TM"/>
</dbReference>
<dbReference type="GO" id="GO:0016989">
    <property type="term" value="F:sigma factor antagonist activity"/>
    <property type="evidence" value="ECO:0007669"/>
    <property type="project" value="TreeGrafter"/>
</dbReference>
<keyword evidence="4" id="KW-1185">Reference proteome</keyword>
<dbReference type="Pfam" id="PF04773">
    <property type="entry name" value="FecR"/>
    <property type="match status" value="1"/>
</dbReference>
<feature type="domain" description="FecR protein" evidence="2">
    <location>
        <begin position="166"/>
        <end position="247"/>
    </location>
</feature>
<reference evidence="3 4" key="1">
    <citation type="submission" date="2019-08" db="EMBL/GenBank/DDBJ databases">
        <title>Deep-cultivation of Planctomycetes and their phenomic and genomic characterization uncovers novel biology.</title>
        <authorList>
            <person name="Wiegand S."/>
            <person name="Jogler M."/>
            <person name="Boedeker C."/>
            <person name="Pinto D."/>
            <person name="Vollmers J."/>
            <person name="Rivas-Marin E."/>
            <person name="Kohn T."/>
            <person name="Peeters S.H."/>
            <person name="Heuer A."/>
            <person name="Rast P."/>
            <person name="Oberbeckmann S."/>
            <person name="Bunk B."/>
            <person name="Jeske O."/>
            <person name="Meyerdierks A."/>
            <person name="Storesund J.E."/>
            <person name="Kallscheuer N."/>
            <person name="Luecker S."/>
            <person name="Lage O.M."/>
            <person name="Pohl T."/>
            <person name="Merkel B.J."/>
            <person name="Hornburger P."/>
            <person name="Mueller R.-W."/>
            <person name="Bruemmer F."/>
            <person name="Labrenz M."/>
            <person name="Spormann A.M."/>
            <person name="Op den Camp H."/>
            <person name="Overmann J."/>
            <person name="Amann R."/>
            <person name="Jetten M.S.M."/>
            <person name="Mascher T."/>
            <person name="Medema M.H."/>
            <person name="Devos D.P."/>
            <person name="Kaster A.-K."/>
            <person name="Ovreas L."/>
            <person name="Rohde M."/>
            <person name="Galperin M.Y."/>
            <person name="Jogler C."/>
        </authorList>
    </citation>
    <scope>NUCLEOTIDE SEQUENCE [LARGE SCALE GENOMIC DNA]</scope>
    <source>
        <strain evidence="3 4">Pr1d</strain>
    </source>
</reference>
<dbReference type="AlphaFoldDB" id="A0A5B9QFN6"/>
<dbReference type="PANTHER" id="PTHR30273:SF2">
    <property type="entry name" value="PROTEIN FECR"/>
    <property type="match status" value="1"/>
</dbReference>
<proteinExistence type="predicted"/>
<evidence type="ECO:0000313" key="3">
    <source>
        <dbReference type="EMBL" id="QEG36445.1"/>
    </source>
</evidence>
<dbReference type="Proteomes" id="UP000323917">
    <property type="component" value="Chromosome"/>
</dbReference>
<sequence length="494" mass="54407">MTENELSVEVLSLSLRCQQGVASEEDRARLEYLLSDSEQARLIYSGVVSDTVTLSEVANKNAMLFPSGENAEDVSGAVSPVALGKDLRPVRKGSWQFLLALAALVLIATWAVATFSEKESRNVAQHPARPLARIVHLEEVQWHAGSVEYDEWSAVNSGDTLKFDSGMLELVVEDSIQVVIQGPAEFELVSSEKAIARSGKLAARIGEEGIGFEIETPHAHVVDQGTAFSISVSPDKQTDVVVYEGMVDLAARDNSKADLEERPTYRRLQSGEGLRVDSQGGLNRITSVGARDFLPPLRLGREAVRPSRLIASVTDNVSSMDTSKYYRVMGKGFAEDCLSYVDRLHQWNGIDHRGIPAFLRGADYVMTFNDDKVLGDLQIAIEVTQPVSMYVLWDDRIESPEWLTKDFSDTGWDIGLDEGYNDRVPDKSRKTAIGSGKSVDFVFSIWKQDVMQASTVLLGSVQQDHIDEIPREVSQSMYSIAVAPLRGQGYNASK</sequence>
<protein>
    <submittedName>
        <fullName evidence="3">FecR protein</fullName>
    </submittedName>
</protein>
<keyword evidence="1" id="KW-0812">Transmembrane</keyword>
<evidence type="ECO:0000313" key="4">
    <source>
        <dbReference type="Proteomes" id="UP000323917"/>
    </source>
</evidence>
<name>A0A5B9QFN6_9BACT</name>
<dbReference type="EMBL" id="CP042913">
    <property type="protein sequence ID" value="QEG36445.1"/>
    <property type="molecule type" value="Genomic_DNA"/>
</dbReference>
<dbReference type="InterPro" id="IPR006860">
    <property type="entry name" value="FecR"/>
</dbReference>
<dbReference type="OrthoDB" id="256916at2"/>
<feature type="transmembrane region" description="Helical" evidence="1">
    <location>
        <begin position="95"/>
        <end position="113"/>
    </location>
</feature>
<keyword evidence="1" id="KW-1133">Transmembrane helix</keyword>
<evidence type="ECO:0000259" key="2">
    <source>
        <dbReference type="Pfam" id="PF04773"/>
    </source>
</evidence>
<dbReference type="Gene3D" id="2.60.120.1440">
    <property type="match status" value="1"/>
</dbReference>
<gene>
    <name evidence="3" type="ORF">Pr1d_37590</name>
</gene>
<keyword evidence="1" id="KW-0472">Membrane</keyword>
<evidence type="ECO:0000256" key="1">
    <source>
        <dbReference type="SAM" id="Phobius"/>
    </source>
</evidence>
<organism evidence="3 4">
    <name type="scientific">Bythopirellula goksoeyrii</name>
    <dbReference type="NCBI Taxonomy" id="1400387"/>
    <lineage>
        <taxon>Bacteria</taxon>
        <taxon>Pseudomonadati</taxon>
        <taxon>Planctomycetota</taxon>
        <taxon>Planctomycetia</taxon>
        <taxon>Pirellulales</taxon>
        <taxon>Lacipirellulaceae</taxon>
        <taxon>Bythopirellula</taxon>
    </lineage>
</organism>
<dbReference type="RefSeq" id="WP_148074785.1">
    <property type="nucleotide sequence ID" value="NZ_CP042913.1"/>
</dbReference>
<dbReference type="KEGG" id="bgok:Pr1d_37590"/>
<dbReference type="PANTHER" id="PTHR30273">
    <property type="entry name" value="PERIPLASMIC SIGNAL SENSOR AND SIGMA FACTOR ACTIVATOR FECR-RELATED"/>
    <property type="match status" value="1"/>
</dbReference>